<feature type="transmembrane region" description="Helical" evidence="2">
    <location>
        <begin position="44"/>
        <end position="66"/>
    </location>
</feature>
<evidence type="ECO:0000313" key="5">
    <source>
        <dbReference type="Proteomes" id="UP000609346"/>
    </source>
</evidence>
<dbReference type="RefSeq" id="WP_191203864.1">
    <property type="nucleotide sequence ID" value="NZ_JACXZA010000003.1"/>
</dbReference>
<dbReference type="Pfam" id="PF07833">
    <property type="entry name" value="Cu_amine_oxidN1"/>
    <property type="match status" value="1"/>
</dbReference>
<evidence type="ECO:0000313" key="4">
    <source>
        <dbReference type="EMBL" id="MBD3919547.1"/>
    </source>
</evidence>
<keyword evidence="5" id="KW-1185">Reference proteome</keyword>
<accession>A0ABR8MUC5</accession>
<dbReference type="InterPro" id="IPR012854">
    <property type="entry name" value="Cu_amine_oxidase-like_N"/>
</dbReference>
<reference evidence="4 5" key="1">
    <citation type="submission" date="2020-09" db="EMBL/GenBank/DDBJ databases">
        <title>Paenibacillus sp. strain PR3 16S rRNA gene Genome sequencing and assembly.</title>
        <authorList>
            <person name="Kim J."/>
        </authorList>
    </citation>
    <scope>NUCLEOTIDE SEQUENCE [LARGE SCALE GENOMIC DNA]</scope>
    <source>
        <strain evidence="4 5">PR3</strain>
    </source>
</reference>
<sequence>MSQSPSGDLQPAVVKADQSSSVSLNVNRPKQKRRRAAAHAAKRMVLLTGVFAIGFAGVAILLSWVIDPLQHYHKSWYKPFFSSEERYQNAGLARNYDYDTIILGTSMTENFLPSVVGAAMGGHVMKLSLRGSLMPEQYETAKLALSTGKVKQVLWGIDYFALRQPTDEEVKDFPSYLYDDNWMNDYSYWFSITPYEELAKGMSKLAIRGAEQNLEMLDNWNHVVQFGRKLVMNDYLNAQQSEYYFGANEDPLSSVQQTFSTYVLSLVQAYPEVKFTFYYPPYSVLRQAVWQQTNLVRYENQLTMRKWMFEQLQSLPNTRLYDFQAESGWTFDLDQYKDLSHHRESINTAIAEAIGRDDAAYRVTADNVDARNAMLEEQVDSLVINEKQGTVAAYPITIGGRAASFSNRTAAGDDDVLVPAKEAVELIGATMNWDAASKSITMRRNDIRVTMSTGKAVATVNGTKMEAPSPAQLVDNKLNIPLIFVAECLGMHVNKTVKGPAVTAFSIE</sequence>
<keyword evidence="2" id="KW-0812">Transmembrane</keyword>
<dbReference type="SUPFAM" id="SSF55383">
    <property type="entry name" value="Copper amine oxidase, domain N"/>
    <property type="match status" value="1"/>
</dbReference>
<dbReference type="EMBL" id="JACXZA010000003">
    <property type="protein sequence ID" value="MBD3919547.1"/>
    <property type="molecule type" value="Genomic_DNA"/>
</dbReference>
<dbReference type="InterPro" id="IPR036582">
    <property type="entry name" value="Mao_N_sf"/>
</dbReference>
<feature type="region of interest" description="Disordered" evidence="1">
    <location>
        <begin position="1"/>
        <end position="33"/>
    </location>
</feature>
<feature type="domain" description="Copper amine oxidase-like N-terminal" evidence="3">
    <location>
        <begin position="398"/>
        <end position="496"/>
    </location>
</feature>
<comment type="caution">
    <text evidence="4">The sequence shown here is derived from an EMBL/GenBank/DDBJ whole genome shotgun (WGS) entry which is preliminary data.</text>
</comment>
<feature type="compositionally biased region" description="Polar residues" evidence="1">
    <location>
        <begin position="17"/>
        <end position="26"/>
    </location>
</feature>
<proteinExistence type="predicted"/>
<protein>
    <submittedName>
        <fullName evidence="4">Copper amine oxidase N-terminal domain-containing protein</fullName>
    </submittedName>
</protein>
<keyword evidence="2" id="KW-0472">Membrane</keyword>
<dbReference type="Gene3D" id="3.30.457.10">
    <property type="entry name" value="Copper amine oxidase-like, N-terminal domain"/>
    <property type="match status" value="1"/>
</dbReference>
<evidence type="ECO:0000256" key="1">
    <source>
        <dbReference type="SAM" id="MobiDB-lite"/>
    </source>
</evidence>
<organism evidence="4 5">
    <name type="scientific">Paenibacillus terricola</name>
    <dbReference type="NCBI Taxonomy" id="2763503"/>
    <lineage>
        <taxon>Bacteria</taxon>
        <taxon>Bacillati</taxon>
        <taxon>Bacillota</taxon>
        <taxon>Bacilli</taxon>
        <taxon>Bacillales</taxon>
        <taxon>Paenibacillaceae</taxon>
        <taxon>Paenibacillus</taxon>
    </lineage>
</organism>
<evidence type="ECO:0000256" key="2">
    <source>
        <dbReference type="SAM" id="Phobius"/>
    </source>
</evidence>
<name>A0ABR8MUC5_9BACL</name>
<keyword evidence="2" id="KW-1133">Transmembrane helix</keyword>
<dbReference type="Proteomes" id="UP000609346">
    <property type="component" value="Unassembled WGS sequence"/>
</dbReference>
<gene>
    <name evidence="4" type="ORF">H8B09_12355</name>
</gene>
<evidence type="ECO:0000259" key="3">
    <source>
        <dbReference type="Pfam" id="PF07833"/>
    </source>
</evidence>